<evidence type="ECO:0000313" key="3">
    <source>
        <dbReference type="EMBL" id="WNH13272.1"/>
    </source>
</evidence>
<dbReference type="EMBL" id="CP134536">
    <property type="protein sequence ID" value="WNH13272.1"/>
    <property type="molecule type" value="Genomic_DNA"/>
</dbReference>
<dbReference type="RefSeq" id="WP_415863250.1">
    <property type="nucleotide sequence ID" value="NZ_CP134536.1"/>
</dbReference>
<protein>
    <submittedName>
        <fullName evidence="3">Pitrilysin family protein</fullName>
    </submittedName>
</protein>
<evidence type="ECO:0000259" key="1">
    <source>
        <dbReference type="Pfam" id="PF00675"/>
    </source>
</evidence>
<dbReference type="PANTHER" id="PTHR11851">
    <property type="entry name" value="METALLOPROTEASE"/>
    <property type="match status" value="1"/>
</dbReference>
<feature type="domain" description="Peptidase M16 C-terminal" evidence="2">
    <location>
        <begin position="203"/>
        <end position="376"/>
    </location>
</feature>
<gene>
    <name evidence="3" type="ORF">RHP49_03215</name>
</gene>
<sequence length="463" mass="51858">MKNTIVIFVICLAIISISFGQEKETPPSGSEPKNFLLPQREELQLENGVKLVMIPYGGIPKASVRITVSTGNIHEEIDKIWMSNLVSNLMQEGSISMSAKDIADKMANMGGDLNIFVTPHNTNIQSSVLYEFVPDAIALMVDVLINPAFPESEMVRLKNDMKRNLSVELTKPGSLATQEFFKQLYPNHPYGRYFPTEEMIDSYTLDDVKEFYGKNFGGKCTTIYIAGKFDIEKAKKAAVGALTNWKEGLESEYSIGEPVTQGEITLIDRPGAPQSTLLVGLPVADPSNPDYIAVDVMNSLLGGSFGSRITSNIREDKGYTYSPRSRVSAKYKSSIWYEQADVTTEFTGPSLQEISKEIERLRNEAPSEKELDGIKNYEAGLFVLRNSIPNGIIEQLVFLDVHDLEDDYLVNRVKEIYSLTPKDIQNMAKKYLRSKDMTLVIVGDKVKIQNQIDEYEKLLDTLK</sequence>
<dbReference type="Proteomes" id="UP001303407">
    <property type="component" value="Chromosome"/>
</dbReference>
<dbReference type="InterPro" id="IPR007863">
    <property type="entry name" value="Peptidase_M16_C"/>
</dbReference>
<dbReference type="InterPro" id="IPR011765">
    <property type="entry name" value="Pept_M16_N"/>
</dbReference>
<dbReference type="SUPFAM" id="SSF63411">
    <property type="entry name" value="LuxS/MPP-like metallohydrolase"/>
    <property type="match status" value="2"/>
</dbReference>
<dbReference type="Gene3D" id="3.30.830.10">
    <property type="entry name" value="Metalloenzyme, LuxS/M16 peptidase-like"/>
    <property type="match status" value="2"/>
</dbReference>
<evidence type="ECO:0000313" key="4">
    <source>
        <dbReference type="Proteomes" id="UP001303407"/>
    </source>
</evidence>
<dbReference type="Pfam" id="PF05193">
    <property type="entry name" value="Peptidase_M16_C"/>
    <property type="match status" value="1"/>
</dbReference>
<evidence type="ECO:0000259" key="2">
    <source>
        <dbReference type="Pfam" id="PF05193"/>
    </source>
</evidence>
<reference evidence="3 4" key="1">
    <citation type="submission" date="2023-09" db="EMBL/GenBank/DDBJ databases">
        <title>Thalassobella suaedae gen. nov., sp. nov., a marine bacterium of the family Flavobacteriaceae isolated from a halophyte Suaeda japonica.</title>
        <authorList>
            <person name="Lee S.Y."/>
            <person name="Hwang C.Y."/>
        </authorList>
    </citation>
    <scope>NUCLEOTIDE SEQUENCE [LARGE SCALE GENOMIC DNA]</scope>
    <source>
        <strain evidence="3 4">HL-DH10</strain>
    </source>
</reference>
<dbReference type="PANTHER" id="PTHR11851:SF224">
    <property type="entry name" value="PROCESSING PROTEASE"/>
    <property type="match status" value="1"/>
</dbReference>
<dbReference type="Pfam" id="PF00675">
    <property type="entry name" value="Peptidase_M16"/>
    <property type="match status" value="1"/>
</dbReference>
<accession>A0ABY9Y4T2</accession>
<feature type="domain" description="Peptidase M16 N-terminal" evidence="1">
    <location>
        <begin position="60"/>
        <end position="190"/>
    </location>
</feature>
<proteinExistence type="predicted"/>
<organism evidence="3 4">
    <name type="scientific">Thalassobellus suaedae</name>
    <dbReference type="NCBI Taxonomy" id="3074124"/>
    <lineage>
        <taxon>Bacteria</taxon>
        <taxon>Pseudomonadati</taxon>
        <taxon>Bacteroidota</taxon>
        <taxon>Flavobacteriia</taxon>
        <taxon>Flavobacteriales</taxon>
        <taxon>Flavobacteriaceae</taxon>
        <taxon>Thalassobellus</taxon>
    </lineage>
</organism>
<keyword evidence="4" id="KW-1185">Reference proteome</keyword>
<name>A0ABY9Y4T2_9FLAO</name>
<dbReference type="InterPro" id="IPR050361">
    <property type="entry name" value="MPP/UQCRC_Complex"/>
</dbReference>
<dbReference type="InterPro" id="IPR011249">
    <property type="entry name" value="Metalloenz_LuxS/M16"/>
</dbReference>